<evidence type="ECO:0000259" key="1">
    <source>
        <dbReference type="Pfam" id="PF23926"/>
    </source>
</evidence>
<dbReference type="Pfam" id="PF23926">
    <property type="entry name" value="LtfC"/>
    <property type="match status" value="1"/>
</dbReference>
<dbReference type="EMBL" id="MT658805">
    <property type="protein sequence ID" value="QNJ57077.1"/>
    <property type="molecule type" value="Genomic_DNA"/>
</dbReference>
<protein>
    <recommendedName>
        <fullName evidence="1">LtfC/p132/Gp6 beta-sandwich domain-containing protein</fullName>
    </recommendedName>
</protein>
<feature type="domain" description="LtfC/p132/Gp6 beta-sandwich" evidence="1">
    <location>
        <begin position="8"/>
        <end position="99"/>
    </location>
</feature>
<dbReference type="RefSeq" id="YP_010246146.1">
    <property type="nucleotide sequence ID" value="NC_060133.1"/>
</dbReference>
<name>A0A7G8LIK5_9CAUD</name>
<sequence>MADLGYRPLKGRLILTDGADWVCTLSTGDVWPEGTTVWAKVGNLPQWDAQVVEETGTATFVVQAATTDTVADNTPYIIYLRHPGSPTTEFAWFQDKVSRTK</sequence>
<gene>
    <name evidence="2" type="primary">33</name>
    <name evidence="2" type="ORF">SEA_RABBITRUN_33</name>
</gene>
<reference evidence="2 3" key="1">
    <citation type="submission" date="2020-06" db="EMBL/GenBank/DDBJ databases">
        <authorList>
            <person name="Herren C.D."/>
            <person name="Smith Caldas M."/>
            <person name="Brooke G.M."/>
            <person name="Cabrera L.J."/>
            <person name="Caudill C.B."/>
            <person name="Ewell K.O."/>
            <person name="Haas C.L."/>
            <person name="Shapland G.L."/>
            <person name="Sitek C.J."/>
            <person name="Thompson J.S."/>
            <person name="Pollenz R.S."/>
            <person name="Garlena R.A."/>
            <person name="Russell D.A."/>
            <person name="Pope W.H."/>
            <person name="Jacobs-Sera D."/>
            <person name="Hatfull G.F."/>
        </authorList>
    </citation>
    <scope>NUCLEOTIDE SEQUENCE [LARGE SCALE GENOMIC DNA]</scope>
</reference>
<keyword evidence="3" id="KW-1185">Reference proteome</keyword>
<dbReference type="GeneID" id="70080683"/>
<dbReference type="InterPro" id="IPR055688">
    <property type="entry name" value="LtfC/p132/Gp6_b-sand"/>
</dbReference>
<accession>A0A7G8LIK5</accession>
<dbReference type="Proteomes" id="UP000515957">
    <property type="component" value="Segment"/>
</dbReference>
<proteinExistence type="predicted"/>
<dbReference type="KEGG" id="vg:70080683"/>
<evidence type="ECO:0000313" key="2">
    <source>
        <dbReference type="EMBL" id="QNJ57077.1"/>
    </source>
</evidence>
<organism evidence="2 3">
    <name type="scientific">Gordonia phage Rabbitrun</name>
    <dbReference type="NCBI Taxonomy" id="2762280"/>
    <lineage>
        <taxon>Viruses</taxon>
        <taxon>Duplodnaviria</taxon>
        <taxon>Heunggongvirae</taxon>
        <taxon>Uroviricota</taxon>
        <taxon>Caudoviricetes</taxon>
        <taxon>Deeyouvirinae</taxon>
        <taxon>Nevillevirus</taxon>
        <taxon>Nevillevirus rabbitrun</taxon>
    </lineage>
</organism>
<evidence type="ECO:0000313" key="3">
    <source>
        <dbReference type="Proteomes" id="UP000515957"/>
    </source>
</evidence>